<keyword evidence="4" id="KW-1185">Reference proteome</keyword>
<feature type="region of interest" description="Disordered" evidence="1">
    <location>
        <begin position="151"/>
        <end position="184"/>
    </location>
</feature>
<sequence length="352" mass="37485">MIRSLLAQAPPSAEVTAEGRRRVLSQAEPRHTPRKAMFRLSLAAAGIAAVTAAALLMSGGSPTTPPTARQVLLTAAEKTASAPVGRFWHTHVINGQAYYVAQGDYVITGARMEIDQWIGRTDQDGDAFRSRFAGAYPQTSADQAAWRRAGSPETWSVLSNGSQIKQTTDAEPWDTRRTTPTQKKQASAFFASAAKRCATKPQTCPRNRPPSPTEREALANDKTALQQALRKGAGQGGPESELTGAAYLLTQPGSPKLAAAIFQALADTPGIRNAGTVKDTGGRKALALAARASDPHGTFDTELLLDPATYRVLGTQTVLVSGTTPETRGMKPGTVYTQQLFLEMGWTNTAPQ</sequence>
<accession>A0A3M2M3Q4</accession>
<feature type="transmembrane region" description="Helical" evidence="2">
    <location>
        <begin position="40"/>
        <end position="60"/>
    </location>
</feature>
<evidence type="ECO:0000313" key="3">
    <source>
        <dbReference type="EMBL" id="RMI44052.1"/>
    </source>
</evidence>
<dbReference type="RefSeq" id="WP_122194829.1">
    <property type="nucleotide sequence ID" value="NZ_JBHSKC010000025.1"/>
</dbReference>
<feature type="compositionally biased region" description="Polar residues" evidence="1">
    <location>
        <begin position="153"/>
        <end position="169"/>
    </location>
</feature>
<protein>
    <recommendedName>
        <fullName evidence="5">CU044_5270 family protein</fullName>
    </recommendedName>
</protein>
<comment type="caution">
    <text evidence="3">The sequence shown here is derived from an EMBL/GenBank/DDBJ whole genome shotgun (WGS) entry which is preliminary data.</text>
</comment>
<gene>
    <name evidence="3" type="ORF">EBO15_14115</name>
</gene>
<name>A0A3M2M3Q4_9ACTN</name>
<keyword evidence="2" id="KW-1133">Transmembrane helix</keyword>
<evidence type="ECO:0000256" key="1">
    <source>
        <dbReference type="SAM" id="MobiDB-lite"/>
    </source>
</evidence>
<evidence type="ECO:0008006" key="5">
    <source>
        <dbReference type="Google" id="ProtNLM"/>
    </source>
</evidence>
<proteinExistence type="predicted"/>
<evidence type="ECO:0000313" key="4">
    <source>
        <dbReference type="Proteomes" id="UP000282674"/>
    </source>
</evidence>
<dbReference type="AlphaFoldDB" id="A0A3M2M3Q4"/>
<dbReference type="EMBL" id="RFFG01000021">
    <property type="protein sequence ID" value="RMI44052.1"/>
    <property type="molecule type" value="Genomic_DNA"/>
</dbReference>
<reference evidence="3 4" key="1">
    <citation type="submission" date="2018-10" db="EMBL/GenBank/DDBJ databases">
        <title>Isolation from soil.</title>
        <authorList>
            <person name="Hu J."/>
        </authorList>
    </citation>
    <scope>NUCLEOTIDE SEQUENCE [LARGE SCALE GENOMIC DNA]</scope>
    <source>
        <strain evidence="3 4">NEAU-Ht49</strain>
    </source>
</reference>
<dbReference type="Proteomes" id="UP000282674">
    <property type="component" value="Unassembled WGS sequence"/>
</dbReference>
<keyword evidence="2" id="KW-0812">Transmembrane</keyword>
<evidence type="ECO:0000256" key="2">
    <source>
        <dbReference type="SAM" id="Phobius"/>
    </source>
</evidence>
<keyword evidence="2" id="KW-0472">Membrane</keyword>
<dbReference type="OrthoDB" id="3461799at2"/>
<organism evidence="3 4">
    <name type="scientific">Actinomadura harenae</name>
    <dbReference type="NCBI Taxonomy" id="2483351"/>
    <lineage>
        <taxon>Bacteria</taxon>
        <taxon>Bacillati</taxon>
        <taxon>Actinomycetota</taxon>
        <taxon>Actinomycetes</taxon>
        <taxon>Streptosporangiales</taxon>
        <taxon>Thermomonosporaceae</taxon>
        <taxon>Actinomadura</taxon>
    </lineage>
</organism>